<dbReference type="Proteomes" id="UP000318509">
    <property type="component" value="Unassembled WGS sequence"/>
</dbReference>
<dbReference type="Pfam" id="PF13458">
    <property type="entry name" value="Peripla_BP_6"/>
    <property type="match status" value="1"/>
</dbReference>
<comment type="similarity">
    <text evidence="1">Belongs to the leucine-binding protein family.</text>
</comment>
<evidence type="ECO:0000313" key="6">
    <source>
        <dbReference type="Proteomes" id="UP000318509"/>
    </source>
</evidence>
<organism evidence="5 6">
    <name type="scientific">Candidatus Segetimicrobium genomatis</name>
    <dbReference type="NCBI Taxonomy" id="2569760"/>
    <lineage>
        <taxon>Bacteria</taxon>
        <taxon>Bacillati</taxon>
        <taxon>Candidatus Sysuimicrobiota</taxon>
        <taxon>Candidatus Sysuimicrobiia</taxon>
        <taxon>Candidatus Sysuimicrobiales</taxon>
        <taxon>Candidatus Segetimicrobiaceae</taxon>
        <taxon>Candidatus Segetimicrobium</taxon>
    </lineage>
</organism>
<dbReference type="PANTHER" id="PTHR47151:SF2">
    <property type="entry name" value="AMINO ACID BINDING PROTEIN"/>
    <property type="match status" value="1"/>
</dbReference>
<reference evidence="5 6" key="1">
    <citation type="journal article" date="2019" name="Nat. Microbiol.">
        <title>Mediterranean grassland soil C-N compound turnover is dependent on rainfall and depth, and is mediated by genomically divergent microorganisms.</title>
        <authorList>
            <person name="Diamond S."/>
            <person name="Andeer P.F."/>
            <person name="Li Z."/>
            <person name="Crits-Christoph A."/>
            <person name="Burstein D."/>
            <person name="Anantharaman K."/>
            <person name="Lane K.R."/>
            <person name="Thomas B.C."/>
            <person name="Pan C."/>
            <person name="Northen T.R."/>
            <person name="Banfield J.F."/>
        </authorList>
    </citation>
    <scope>NUCLEOTIDE SEQUENCE [LARGE SCALE GENOMIC DNA]</scope>
    <source>
        <strain evidence="5">NP_3</strain>
    </source>
</reference>
<keyword evidence="2 3" id="KW-0732">Signal</keyword>
<evidence type="ECO:0000313" key="5">
    <source>
        <dbReference type="EMBL" id="TMI93648.1"/>
    </source>
</evidence>
<sequence>MGRPVLRRLALACAVLMLAGAVWLTGPATAQAPAGSIKIGLLYDHTGPFAEGGSLNSWRGAKMIIAYVNEHGGVAGKYKIVQVDGDSQSKGDVALNEAERLLNVEKVDVLAGLYSSAQAVPLAERMDKEQKLLWITTAISSKVFDGRNLHYVFRPQPTGDQVGKLSVQYIADYAQEKFGRPARDLRLAIIYEDGPYGTDVSSGNEAKAKELGLNVVLKEAYSAQAPDLSSLVTKLRAARPDVLFHTGYNPDITLFLRQAEEGGLRVRAYIGHGAGHSQLDKLKENIGADRVEGFHTVDPAAAQLLDPNGLRPGVWAMTQEMVRRYRKEFGEGELAPHVSMGFNNLGILLTDVLPRAIQKYGGWSPDAIARAARETDIPDGGTIMGYGVKFYPPGHRFAGQNERAFPVVDQVIGGRFQIVYPTSLAQVKPAVLLPRSSPLALQ</sequence>
<feature type="chain" id="PRO_5022145365" evidence="3">
    <location>
        <begin position="31"/>
        <end position="442"/>
    </location>
</feature>
<dbReference type="PANTHER" id="PTHR47151">
    <property type="entry name" value="LEU/ILE/VAL-BINDING ABC TRANSPORTER SUBUNIT"/>
    <property type="match status" value="1"/>
</dbReference>
<evidence type="ECO:0000256" key="3">
    <source>
        <dbReference type="SAM" id="SignalP"/>
    </source>
</evidence>
<name>A0A537KCZ4_9BACT</name>
<dbReference type="SUPFAM" id="SSF53822">
    <property type="entry name" value="Periplasmic binding protein-like I"/>
    <property type="match status" value="1"/>
</dbReference>
<dbReference type="InterPro" id="IPR028081">
    <property type="entry name" value="Leu-bd"/>
</dbReference>
<gene>
    <name evidence="5" type="ORF">E6H00_00935</name>
</gene>
<evidence type="ECO:0000256" key="1">
    <source>
        <dbReference type="ARBA" id="ARBA00010062"/>
    </source>
</evidence>
<protein>
    <submittedName>
        <fullName evidence="5">ABC transporter ATP-binding protein</fullName>
    </submittedName>
</protein>
<comment type="caution">
    <text evidence="5">The sequence shown here is derived from an EMBL/GenBank/DDBJ whole genome shotgun (WGS) entry which is preliminary data.</text>
</comment>
<proteinExistence type="inferred from homology"/>
<dbReference type="Gene3D" id="3.40.50.2300">
    <property type="match status" value="2"/>
</dbReference>
<evidence type="ECO:0000256" key="2">
    <source>
        <dbReference type="ARBA" id="ARBA00022729"/>
    </source>
</evidence>
<keyword evidence="5" id="KW-0067">ATP-binding</keyword>
<dbReference type="CDD" id="cd06340">
    <property type="entry name" value="PBP1_ABC_ligand_binding-like"/>
    <property type="match status" value="1"/>
</dbReference>
<dbReference type="EMBL" id="VBAK01000019">
    <property type="protein sequence ID" value="TMI93648.1"/>
    <property type="molecule type" value="Genomic_DNA"/>
</dbReference>
<feature type="domain" description="Leucine-binding protein" evidence="4">
    <location>
        <begin position="36"/>
        <end position="397"/>
    </location>
</feature>
<dbReference type="InterPro" id="IPR028082">
    <property type="entry name" value="Peripla_BP_I"/>
</dbReference>
<dbReference type="GO" id="GO:0005524">
    <property type="term" value="F:ATP binding"/>
    <property type="evidence" value="ECO:0007669"/>
    <property type="project" value="UniProtKB-KW"/>
</dbReference>
<evidence type="ECO:0000259" key="4">
    <source>
        <dbReference type="Pfam" id="PF13458"/>
    </source>
</evidence>
<keyword evidence="5" id="KW-0547">Nucleotide-binding</keyword>
<feature type="signal peptide" evidence="3">
    <location>
        <begin position="1"/>
        <end position="30"/>
    </location>
</feature>
<accession>A0A537KCZ4</accession>
<dbReference type="AlphaFoldDB" id="A0A537KCZ4"/>